<keyword evidence="3" id="KW-1185">Reference proteome</keyword>
<dbReference type="AlphaFoldDB" id="A0A0A8L096"/>
<dbReference type="PANTHER" id="PTHR28019:SF6">
    <property type="entry name" value="PROTEIN ECM7"/>
    <property type="match status" value="1"/>
</dbReference>
<accession>A0A0A8L096</accession>
<dbReference type="OrthoDB" id="4062523at2759"/>
<keyword evidence="1" id="KW-1133">Transmembrane helix</keyword>
<gene>
    <name evidence="2" type="ORF">KLDO_g558</name>
</gene>
<evidence type="ECO:0000256" key="1">
    <source>
        <dbReference type="SAM" id="Phobius"/>
    </source>
</evidence>
<protein>
    <submittedName>
        <fullName evidence="2">WGS project CCBQ000000000 data, contig 00016</fullName>
    </submittedName>
</protein>
<dbReference type="GO" id="GO:0005886">
    <property type="term" value="C:plasma membrane"/>
    <property type="evidence" value="ECO:0007669"/>
    <property type="project" value="InterPro"/>
</dbReference>
<feature type="transmembrane region" description="Helical" evidence="1">
    <location>
        <begin position="303"/>
        <end position="326"/>
    </location>
</feature>
<keyword evidence="1" id="KW-0812">Transmembrane</keyword>
<feature type="transmembrane region" description="Helical" evidence="1">
    <location>
        <begin position="218"/>
        <end position="242"/>
    </location>
</feature>
<sequence>MRFGNVLARNASLWTYLKVTLSQLDAFDKLLLWVRLITSVGIIVFALVLTAFSAASPSSLYLGKLDTSSTNILEGLFEKLSTSVVSAKLSGINNGAGLTTSEILLLTRYVDSQVQNVPDYIKTGVYGWCSMKRDSEELWQPDGTWREVRNATTSTKCYREGAQYLLNYRQLLDDLGLRIVLSYAYGYTFENGVLDKNNTESLKYNKFMKSSTGTKNRMVNLIYAVSVIEFVILISIIIYYSLRNEPLQSKRCKILLHSISLMKLVAFICSLVAVIEFTILSITMRQKISDELESFGFSYHLGAGWFACLWIFAFLNIISCLVWTGFEWCITNNDTAAPSDDNTSTLGVHMISLLESQSRDDGKDLEITETTASPLKLTKTETNLTRYSKTQRLVEPSSFIF</sequence>
<evidence type="ECO:0000313" key="2">
    <source>
        <dbReference type="EMBL" id="CDO92238.1"/>
    </source>
</evidence>
<keyword evidence="1" id="KW-0472">Membrane</keyword>
<dbReference type="Pfam" id="PF06687">
    <property type="entry name" value="SUR7"/>
    <property type="match status" value="1"/>
</dbReference>
<dbReference type="InterPro" id="IPR052413">
    <property type="entry name" value="SUR7_domain"/>
</dbReference>
<dbReference type="InterPro" id="IPR009571">
    <property type="entry name" value="SUR7/Rim9-like_fungi"/>
</dbReference>
<dbReference type="Proteomes" id="UP000031516">
    <property type="component" value="Unassembled WGS sequence"/>
</dbReference>
<feature type="transmembrane region" description="Helical" evidence="1">
    <location>
        <begin position="254"/>
        <end position="282"/>
    </location>
</feature>
<proteinExistence type="predicted"/>
<feature type="transmembrane region" description="Helical" evidence="1">
    <location>
        <begin position="30"/>
        <end position="55"/>
    </location>
</feature>
<name>A0A0A8L096_9SACH</name>
<evidence type="ECO:0000313" key="3">
    <source>
        <dbReference type="Proteomes" id="UP000031516"/>
    </source>
</evidence>
<dbReference type="PANTHER" id="PTHR28019">
    <property type="entry name" value="CELL MEMBRANE PROTEIN YLR413W-RELATED"/>
    <property type="match status" value="1"/>
</dbReference>
<dbReference type="GO" id="GO:0031505">
    <property type="term" value="P:fungal-type cell wall organization"/>
    <property type="evidence" value="ECO:0007669"/>
    <property type="project" value="TreeGrafter"/>
</dbReference>
<reference evidence="2 3" key="1">
    <citation type="submission" date="2014-03" db="EMBL/GenBank/DDBJ databases">
        <title>The genome of Kluyveromyces dobzhanskii.</title>
        <authorList>
            <person name="Nystedt B."/>
            <person name="Astrom S."/>
        </authorList>
    </citation>
    <scope>NUCLEOTIDE SEQUENCE [LARGE SCALE GENOMIC DNA]</scope>
    <source>
        <strain evidence="2 3">CBS 2104</strain>
    </source>
</reference>
<dbReference type="GO" id="GO:0051285">
    <property type="term" value="C:cell cortex of cell tip"/>
    <property type="evidence" value="ECO:0007669"/>
    <property type="project" value="TreeGrafter"/>
</dbReference>
<dbReference type="EMBL" id="CCBQ010000012">
    <property type="protein sequence ID" value="CDO92238.1"/>
    <property type="molecule type" value="Genomic_DNA"/>
</dbReference>
<organism evidence="2 3">
    <name type="scientific">Kluyveromyces dobzhanskii CBS 2104</name>
    <dbReference type="NCBI Taxonomy" id="1427455"/>
    <lineage>
        <taxon>Eukaryota</taxon>
        <taxon>Fungi</taxon>
        <taxon>Dikarya</taxon>
        <taxon>Ascomycota</taxon>
        <taxon>Saccharomycotina</taxon>
        <taxon>Saccharomycetes</taxon>
        <taxon>Saccharomycetales</taxon>
        <taxon>Saccharomycetaceae</taxon>
        <taxon>Kluyveromyces</taxon>
    </lineage>
</organism>
<comment type="caution">
    <text evidence="2">The sequence shown here is derived from an EMBL/GenBank/DDBJ whole genome shotgun (WGS) entry which is preliminary data.</text>
</comment>